<dbReference type="RefSeq" id="WP_143896049.1">
    <property type="nucleotide sequence ID" value="NZ_CP041666.1"/>
</dbReference>
<feature type="transmembrane region" description="Helical" evidence="12">
    <location>
        <begin position="254"/>
        <end position="277"/>
    </location>
</feature>
<dbReference type="PANTHER" id="PTHR46494:SF1">
    <property type="entry name" value="CORA FAMILY METAL ION TRANSPORTER (EUROFUNG)"/>
    <property type="match status" value="1"/>
</dbReference>
<dbReference type="SUPFAM" id="SSF143865">
    <property type="entry name" value="CorA soluble domain-like"/>
    <property type="match status" value="1"/>
</dbReference>
<keyword evidence="14" id="KW-1185">Reference proteome</keyword>
<evidence type="ECO:0000256" key="12">
    <source>
        <dbReference type="RuleBase" id="RU362010"/>
    </source>
</evidence>
<reference evidence="13 14" key="1">
    <citation type="submission" date="2019-07" db="EMBL/GenBank/DDBJ databases">
        <authorList>
            <person name="Li J."/>
        </authorList>
    </citation>
    <scope>NUCLEOTIDE SEQUENCE [LARGE SCALE GENOMIC DNA]</scope>
    <source>
        <strain evidence="13 14">TKL69</strain>
    </source>
</reference>
<evidence type="ECO:0000256" key="6">
    <source>
        <dbReference type="ARBA" id="ARBA00022842"/>
    </source>
</evidence>
<comment type="catalytic activity">
    <reaction evidence="10">
        <text>Mg(2+)(in) = Mg(2+)(out)</text>
        <dbReference type="Rhea" id="RHEA:29827"/>
        <dbReference type="ChEBI" id="CHEBI:18420"/>
    </reaction>
</comment>
<dbReference type="Gene3D" id="3.30.460.20">
    <property type="entry name" value="CorA soluble domain-like"/>
    <property type="match status" value="1"/>
</dbReference>
<proteinExistence type="inferred from homology"/>
<evidence type="ECO:0000256" key="11">
    <source>
        <dbReference type="ARBA" id="ARBA00045497"/>
    </source>
</evidence>
<accession>A0A516KJC0</accession>
<evidence type="ECO:0000256" key="4">
    <source>
        <dbReference type="ARBA" id="ARBA00022475"/>
    </source>
</evidence>
<dbReference type="CDD" id="cd12831">
    <property type="entry name" value="TmCorA-like_u2"/>
    <property type="match status" value="1"/>
</dbReference>
<comment type="subcellular location">
    <subcellularLocation>
        <location evidence="1">Cell membrane</location>
        <topology evidence="1">Multi-pass membrane protein</topology>
    </subcellularLocation>
    <subcellularLocation>
        <location evidence="12">Membrane</location>
        <topology evidence="12">Multi-pass membrane protein</topology>
    </subcellularLocation>
</comment>
<keyword evidence="9 12" id="KW-0472">Membrane</keyword>
<dbReference type="GO" id="GO:0050897">
    <property type="term" value="F:cobalt ion binding"/>
    <property type="evidence" value="ECO:0007669"/>
    <property type="project" value="TreeGrafter"/>
</dbReference>
<dbReference type="InterPro" id="IPR045863">
    <property type="entry name" value="CorA_TM1_TM2"/>
</dbReference>
<evidence type="ECO:0000256" key="2">
    <source>
        <dbReference type="ARBA" id="ARBA00009765"/>
    </source>
</evidence>
<keyword evidence="6 12" id="KW-0460">Magnesium</keyword>
<evidence type="ECO:0000256" key="10">
    <source>
        <dbReference type="ARBA" id="ARBA00034269"/>
    </source>
</evidence>
<dbReference type="PANTHER" id="PTHR46494">
    <property type="entry name" value="CORA FAMILY METAL ION TRANSPORTER (EUROFUNG)"/>
    <property type="match status" value="1"/>
</dbReference>
<comment type="function">
    <text evidence="11">Mediates influx of magnesium ions. Alternates between open and closed states. Activated by low cytoplasmic Mg(2+) levels. Inactive when cytoplasmic Mg(2+) levels are high.</text>
</comment>
<dbReference type="KEGG" id="aqt:FN924_15595"/>
<sequence>MIQIIAITKDNKTVTDITTEQLKEMDYKWFWMDFNQPKEEEIKVLDEALHFHPLAIEDCIHSLQRPKIDYYDGYTFYVTHAITREDLSRNEINFFIGHNYIVSFHHQDTKEVNAVWNRVLSLNTPEKWDEYRCFYEILDKIVDNYFPIVYELEDALNEIEENDEDKPMNELLDRLFDIRHQLLALRHTINPVRDLLYRMLNSHHLSLVMDRREYFVDIYDHLLKLSEMVSSNREIANDIRDNYISLNSHQQNQVIQVLTVITSIFAPLTFIAGIYGMNFQHMPELMWDYGYFIVLGVMGVIATLMFVWFKRKGWF</sequence>
<dbReference type="GO" id="GO:0005886">
    <property type="term" value="C:plasma membrane"/>
    <property type="evidence" value="ECO:0007669"/>
    <property type="project" value="UniProtKB-SubCell"/>
</dbReference>
<evidence type="ECO:0000256" key="8">
    <source>
        <dbReference type="ARBA" id="ARBA00023065"/>
    </source>
</evidence>
<evidence type="ECO:0000256" key="5">
    <source>
        <dbReference type="ARBA" id="ARBA00022692"/>
    </source>
</evidence>
<dbReference type="InterPro" id="IPR002523">
    <property type="entry name" value="MgTranspt_CorA/ZnTranspt_ZntB"/>
</dbReference>
<dbReference type="NCBIfam" id="TIGR00383">
    <property type="entry name" value="corA"/>
    <property type="match status" value="1"/>
</dbReference>
<dbReference type="InterPro" id="IPR045861">
    <property type="entry name" value="CorA_cytoplasmic_dom"/>
</dbReference>
<evidence type="ECO:0000256" key="1">
    <source>
        <dbReference type="ARBA" id="ARBA00004651"/>
    </source>
</evidence>
<evidence type="ECO:0000256" key="3">
    <source>
        <dbReference type="ARBA" id="ARBA00022448"/>
    </source>
</evidence>
<keyword evidence="8 12" id="KW-0406">Ion transport</keyword>
<dbReference type="OrthoDB" id="9803416at2"/>
<dbReference type="SUPFAM" id="SSF144083">
    <property type="entry name" value="Magnesium transport protein CorA, transmembrane region"/>
    <property type="match status" value="1"/>
</dbReference>
<evidence type="ECO:0000256" key="7">
    <source>
        <dbReference type="ARBA" id="ARBA00022989"/>
    </source>
</evidence>
<gene>
    <name evidence="12 13" type="primary">corA</name>
    <name evidence="13" type="ORF">FN924_15595</name>
</gene>
<keyword evidence="3 12" id="KW-0813">Transport</keyword>
<dbReference type="Proteomes" id="UP000315215">
    <property type="component" value="Chromosome"/>
</dbReference>
<evidence type="ECO:0000256" key="9">
    <source>
        <dbReference type="ARBA" id="ARBA00023136"/>
    </source>
</evidence>
<dbReference type="GO" id="GO:0000287">
    <property type="term" value="F:magnesium ion binding"/>
    <property type="evidence" value="ECO:0007669"/>
    <property type="project" value="TreeGrafter"/>
</dbReference>
<keyword evidence="7 12" id="KW-1133">Transmembrane helix</keyword>
<keyword evidence="5 12" id="KW-0812">Transmembrane</keyword>
<evidence type="ECO:0000313" key="13">
    <source>
        <dbReference type="EMBL" id="QDP41471.1"/>
    </source>
</evidence>
<evidence type="ECO:0000313" key="14">
    <source>
        <dbReference type="Proteomes" id="UP000315215"/>
    </source>
</evidence>
<name>A0A516KJC0_9BACI</name>
<feature type="transmembrane region" description="Helical" evidence="12">
    <location>
        <begin position="289"/>
        <end position="309"/>
    </location>
</feature>
<dbReference type="AlphaFoldDB" id="A0A516KJC0"/>
<dbReference type="InterPro" id="IPR004488">
    <property type="entry name" value="Mg/Co-transport_prot_CorA"/>
</dbReference>
<protein>
    <recommendedName>
        <fullName evidence="12">Magnesium transport protein CorA</fullName>
    </recommendedName>
</protein>
<dbReference type="Gene3D" id="1.20.58.340">
    <property type="entry name" value="Magnesium transport protein CorA, transmembrane region"/>
    <property type="match status" value="2"/>
</dbReference>
<keyword evidence="4 12" id="KW-1003">Cell membrane</keyword>
<dbReference type="GO" id="GO:0015087">
    <property type="term" value="F:cobalt ion transmembrane transporter activity"/>
    <property type="evidence" value="ECO:0007669"/>
    <property type="project" value="UniProtKB-UniRule"/>
</dbReference>
<dbReference type="FunFam" id="1.20.58.340:FF:000004">
    <property type="entry name" value="Magnesium transport protein CorA"/>
    <property type="match status" value="1"/>
</dbReference>
<dbReference type="GO" id="GO:0015095">
    <property type="term" value="F:magnesium ion transmembrane transporter activity"/>
    <property type="evidence" value="ECO:0007669"/>
    <property type="project" value="UniProtKB-UniRule"/>
</dbReference>
<dbReference type="EMBL" id="CP041666">
    <property type="protein sequence ID" value="QDP41471.1"/>
    <property type="molecule type" value="Genomic_DNA"/>
</dbReference>
<organism evidence="13 14">
    <name type="scientific">Radiobacillus deserti</name>
    <dbReference type="NCBI Taxonomy" id="2594883"/>
    <lineage>
        <taxon>Bacteria</taxon>
        <taxon>Bacillati</taxon>
        <taxon>Bacillota</taxon>
        <taxon>Bacilli</taxon>
        <taxon>Bacillales</taxon>
        <taxon>Bacillaceae</taxon>
        <taxon>Radiobacillus</taxon>
    </lineage>
</organism>
<comment type="similarity">
    <text evidence="2 12">Belongs to the CorA metal ion transporter (MIT) (TC 1.A.35) family.</text>
</comment>
<dbReference type="Pfam" id="PF01544">
    <property type="entry name" value="CorA"/>
    <property type="match status" value="1"/>
</dbReference>